<evidence type="ECO:0000313" key="2">
    <source>
        <dbReference type="EMBL" id="KNF03407.1"/>
    </source>
</evidence>
<dbReference type="AlphaFoldDB" id="A0A0L0VW20"/>
<evidence type="ECO:0000256" key="1">
    <source>
        <dbReference type="SAM" id="MobiDB-lite"/>
    </source>
</evidence>
<evidence type="ECO:0000313" key="3">
    <source>
        <dbReference type="Proteomes" id="UP000054564"/>
    </source>
</evidence>
<feature type="compositionally biased region" description="Basic and acidic residues" evidence="1">
    <location>
        <begin position="507"/>
        <end position="516"/>
    </location>
</feature>
<name>A0A0L0VW20_9BASI</name>
<feature type="compositionally biased region" description="Polar residues" evidence="1">
    <location>
        <begin position="490"/>
        <end position="504"/>
    </location>
</feature>
<protein>
    <submittedName>
        <fullName evidence="2">Uncharacterized protein</fullName>
    </submittedName>
</protein>
<dbReference type="Proteomes" id="UP000054564">
    <property type="component" value="Unassembled WGS sequence"/>
</dbReference>
<dbReference type="EMBL" id="AJIL01000017">
    <property type="protein sequence ID" value="KNF03407.1"/>
    <property type="molecule type" value="Genomic_DNA"/>
</dbReference>
<organism evidence="2 3">
    <name type="scientific">Puccinia striiformis f. sp. tritici PST-78</name>
    <dbReference type="NCBI Taxonomy" id="1165861"/>
    <lineage>
        <taxon>Eukaryota</taxon>
        <taxon>Fungi</taxon>
        <taxon>Dikarya</taxon>
        <taxon>Basidiomycota</taxon>
        <taxon>Pucciniomycotina</taxon>
        <taxon>Pucciniomycetes</taxon>
        <taxon>Pucciniales</taxon>
        <taxon>Pucciniaceae</taxon>
        <taxon>Puccinia</taxon>
    </lineage>
</organism>
<feature type="compositionally biased region" description="Low complexity" evidence="1">
    <location>
        <begin position="472"/>
        <end position="489"/>
    </location>
</feature>
<keyword evidence="3" id="KW-1185">Reference proteome</keyword>
<feature type="region of interest" description="Disordered" evidence="1">
    <location>
        <begin position="178"/>
        <end position="197"/>
    </location>
</feature>
<comment type="caution">
    <text evidence="2">The sequence shown here is derived from an EMBL/GenBank/DDBJ whole genome shotgun (WGS) entry which is preliminary data.</text>
</comment>
<accession>A0A0L0VW20</accession>
<feature type="compositionally biased region" description="Gly residues" evidence="1">
    <location>
        <begin position="520"/>
        <end position="529"/>
    </location>
</feature>
<reference evidence="3" key="1">
    <citation type="submission" date="2014-03" db="EMBL/GenBank/DDBJ databases">
        <title>The Genome Sequence of Puccinia striiformis f. sp. tritici PST-78.</title>
        <authorList>
            <consortium name="The Broad Institute Genome Sequencing Platform"/>
            <person name="Cuomo C."/>
            <person name="Hulbert S."/>
            <person name="Chen X."/>
            <person name="Walker B."/>
            <person name="Young S.K."/>
            <person name="Zeng Q."/>
            <person name="Gargeya S."/>
            <person name="Fitzgerald M."/>
            <person name="Haas B."/>
            <person name="Abouelleil A."/>
            <person name="Alvarado L."/>
            <person name="Arachchi H.M."/>
            <person name="Berlin A.M."/>
            <person name="Chapman S.B."/>
            <person name="Goldberg J."/>
            <person name="Griggs A."/>
            <person name="Gujja S."/>
            <person name="Hansen M."/>
            <person name="Howarth C."/>
            <person name="Imamovic A."/>
            <person name="Larimer J."/>
            <person name="McCowan C."/>
            <person name="Montmayeur A."/>
            <person name="Murphy C."/>
            <person name="Neiman D."/>
            <person name="Pearson M."/>
            <person name="Priest M."/>
            <person name="Roberts A."/>
            <person name="Saif S."/>
            <person name="Shea T."/>
            <person name="Sisk P."/>
            <person name="Sykes S."/>
            <person name="Wortman J."/>
            <person name="Nusbaum C."/>
            <person name="Birren B."/>
        </authorList>
    </citation>
    <scope>NUCLEOTIDE SEQUENCE [LARGE SCALE GENOMIC DNA]</scope>
    <source>
        <strain evidence="3">race PST-78</strain>
    </source>
</reference>
<feature type="region of interest" description="Disordered" evidence="1">
    <location>
        <begin position="433"/>
        <end position="544"/>
    </location>
</feature>
<feature type="region of interest" description="Disordered" evidence="1">
    <location>
        <begin position="1"/>
        <end position="105"/>
    </location>
</feature>
<feature type="compositionally biased region" description="Basic residues" evidence="1">
    <location>
        <begin position="59"/>
        <end position="72"/>
    </location>
</feature>
<sequence>MSTRKTTTQDNTGTTPSISDVTGIVPVADDITPTGSQAAPKDITVDATQAGNAALRATSAKRTKPNNGRRGKSVSLAAPTNQVDGGSTGDLDQTEHVPVPDTLDVNTSCLDGMRDIPSSDDEDVVIGKLTHKSTDKSTSINKESMSSETHKFLWKLAMDADLKGDAAMANKLFQMTRNSTKESPVGKQGSNPKRGLDITALPKPLTAVLNTRAPFIDEFCLASDTECTAPTALTSTAIVSHTIGETKMQGGLAFASGAVTTNTAVGFSPYLNKCIRELRGTIPLTVFNRKWQEDAQAPDPKRQRVDESTTKATGYVGYCFDSEWTQTCAVWERNHRSMYEMLVDVYQLTLFAKDLLQHKKNVDNLHLHHGFLPAFRYDILMRTNTFNQRVSINGVDHVPDISKFRRDVWQIVYSTSHKADEFNFTDNPYVEGGARHGWDTTTGTYKNTTDPKRNKQSNPGNYYNNRDHYQQSNSSYGNNSSGGMNNNDNTYLDQNYLPGNSNSRSFHRNESSDSRPTRGGRNGFKGGFRGNRKAKAKSLDHQNQ</sequence>
<proteinExistence type="predicted"/>
<feature type="compositionally biased region" description="Polar residues" evidence="1">
    <location>
        <begin position="1"/>
        <end position="20"/>
    </location>
</feature>
<gene>
    <name evidence="2" type="ORF">PSTG_03347</name>
</gene>